<dbReference type="Proteomes" id="UP001383192">
    <property type="component" value="Unassembled WGS sequence"/>
</dbReference>
<dbReference type="InterPro" id="IPR008928">
    <property type="entry name" value="6-hairpin_glycosidase_sf"/>
</dbReference>
<evidence type="ECO:0000313" key="4">
    <source>
        <dbReference type="Proteomes" id="UP001383192"/>
    </source>
</evidence>
<sequence>MSNVSFPIAGSRLTVSVKARSPAWRKPDITISQQDRVDLASAALDKGINALQSNGVFNYTSGRIDFGPYPSAYLHGLLAEFDISTQKMKYEDRVRMYFSRLESDSKGAAVAELEEAYGYAAARAYSAYRDPLYLGAAEKWWRIGTNATVSEADSLRVCNDTSIAGGMKDFTGSVQTTETALYLILTSLLAEATSNTTYLESATQTASFIRRHRYKDGIAIGGSLDPSSTSSCTPRSLDDDGDVRNTAFMIEGLAVLNSIMGERDKTYDGMIKEAISIATNRIPEWQDTDGILKSSVFVGTGSDPYLVRALTTVYTRYVDSISTDLRDLIQEFVGVQYNAVLDLATTSGTNQYVANWTGPPSDEFDAFGQTSAGVALVAGISLGENLVVSGSGSLGLPTPTATSGASNNESSSEISGGAIAGAVLGAVIAVTALVGLVFYLYRRRRRHRRRISMSSVLDEGDQGTDTNPTVTPFRGAGMEKSMPSPFMLLRPTPNRVREKSQTTTSQNSGTSTSNIDTSSASSPPNDRGRVVEGMTTAELVQILNSRLQPGQWTEDEALPRYPESQSGR</sequence>
<evidence type="ECO:0000313" key="3">
    <source>
        <dbReference type="EMBL" id="KAK7024504.1"/>
    </source>
</evidence>
<evidence type="ECO:0008006" key="5">
    <source>
        <dbReference type="Google" id="ProtNLM"/>
    </source>
</evidence>
<evidence type="ECO:0000256" key="1">
    <source>
        <dbReference type="SAM" id="MobiDB-lite"/>
    </source>
</evidence>
<dbReference type="EMBL" id="JAYKXP010000122">
    <property type="protein sequence ID" value="KAK7024504.1"/>
    <property type="molecule type" value="Genomic_DNA"/>
</dbReference>
<dbReference type="AlphaFoldDB" id="A0AAW0BFZ7"/>
<gene>
    <name evidence="3" type="ORF">VNI00_016256</name>
</gene>
<keyword evidence="4" id="KW-1185">Reference proteome</keyword>
<name>A0AAW0BFZ7_9AGAR</name>
<organism evidence="3 4">
    <name type="scientific">Paramarasmius palmivorus</name>
    <dbReference type="NCBI Taxonomy" id="297713"/>
    <lineage>
        <taxon>Eukaryota</taxon>
        <taxon>Fungi</taxon>
        <taxon>Dikarya</taxon>
        <taxon>Basidiomycota</taxon>
        <taxon>Agaricomycotina</taxon>
        <taxon>Agaricomycetes</taxon>
        <taxon>Agaricomycetidae</taxon>
        <taxon>Agaricales</taxon>
        <taxon>Marasmiineae</taxon>
        <taxon>Marasmiaceae</taxon>
        <taxon>Paramarasmius</taxon>
    </lineage>
</organism>
<dbReference type="GO" id="GO:0005975">
    <property type="term" value="P:carbohydrate metabolic process"/>
    <property type="evidence" value="ECO:0007669"/>
    <property type="project" value="InterPro"/>
</dbReference>
<feature type="compositionally biased region" description="Polar residues" evidence="1">
    <location>
        <begin position="542"/>
        <end position="551"/>
    </location>
</feature>
<keyword evidence="2" id="KW-0812">Transmembrane</keyword>
<protein>
    <recommendedName>
        <fullName evidence="5">Glycoside hydrolase family 76 protein</fullName>
    </recommendedName>
</protein>
<keyword evidence="2" id="KW-0472">Membrane</keyword>
<feature type="transmembrane region" description="Helical" evidence="2">
    <location>
        <begin position="418"/>
        <end position="441"/>
    </location>
</feature>
<accession>A0AAW0BFZ7</accession>
<reference evidence="3 4" key="1">
    <citation type="submission" date="2024-01" db="EMBL/GenBank/DDBJ databases">
        <title>A draft genome for a cacao thread blight-causing isolate of Paramarasmius palmivorus.</title>
        <authorList>
            <person name="Baruah I.K."/>
            <person name="Bukari Y."/>
            <person name="Amoako-Attah I."/>
            <person name="Meinhardt L.W."/>
            <person name="Bailey B.A."/>
            <person name="Cohen S.P."/>
        </authorList>
    </citation>
    <scope>NUCLEOTIDE SEQUENCE [LARGE SCALE GENOMIC DNA]</scope>
    <source>
        <strain evidence="3 4">GH-12</strain>
    </source>
</reference>
<evidence type="ECO:0000256" key="2">
    <source>
        <dbReference type="SAM" id="Phobius"/>
    </source>
</evidence>
<feature type="compositionally biased region" description="Low complexity" evidence="1">
    <location>
        <begin position="501"/>
        <end position="522"/>
    </location>
</feature>
<dbReference type="Gene3D" id="1.50.10.20">
    <property type="match status" value="1"/>
</dbReference>
<keyword evidence="2" id="KW-1133">Transmembrane helix</keyword>
<dbReference type="SUPFAM" id="SSF48208">
    <property type="entry name" value="Six-hairpin glycosidases"/>
    <property type="match status" value="1"/>
</dbReference>
<comment type="caution">
    <text evidence="3">The sequence shown here is derived from an EMBL/GenBank/DDBJ whole genome shotgun (WGS) entry which is preliminary data.</text>
</comment>
<feature type="region of interest" description="Disordered" evidence="1">
    <location>
        <begin position="454"/>
        <end position="568"/>
    </location>
</feature>
<proteinExistence type="predicted"/>